<proteinExistence type="predicted"/>
<keyword evidence="3" id="KW-1185">Reference proteome</keyword>
<evidence type="ECO:0000313" key="3">
    <source>
        <dbReference type="Proteomes" id="UP001595859"/>
    </source>
</evidence>
<gene>
    <name evidence="2" type="ORF">ACFPCV_09130</name>
</gene>
<organism evidence="2 3">
    <name type="scientific">Actinophytocola glycyrrhizae</name>
    <dbReference type="NCBI Taxonomy" id="2044873"/>
    <lineage>
        <taxon>Bacteria</taxon>
        <taxon>Bacillati</taxon>
        <taxon>Actinomycetota</taxon>
        <taxon>Actinomycetes</taxon>
        <taxon>Pseudonocardiales</taxon>
        <taxon>Pseudonocardiaceae</taxon>
    </lineage>
</organism>
<name>A0ABV9RYF4_9PSEU</name>
<evidence type="ECO:0000313" key="2">
    <source>
        <dbReference type="EMBL" id="MFC4853669.1"/>
    </source>
</evidence>
<sequence length="114" mass="12645">MTKLEVRVAKLEREMNEVRQLASGAHEDVATVQATLRAHVNTLEALHENQREMQKDITGLRKDVDGLRQDVDGLRQDVDTGFAEMREGFTKIGLGMAEMTALLNIAIGKDPATD</sequence>
<dbReference type="Gene3D" id="1.20.5.190">
    <property type="match status" value="1"/>
</dbReference>
<dbReference type="Proteomes" id="UP001595859">
    <property type="component" value="Unassembled WGS sequence"/>
</dbReference>
<comment type="caution">
    <text evidence="2">The sequence shown here is derived from an EMBL/GenBank/DDBJ whole genome shotgun (WGS) entry which is preliminary data.</text>
</comment>
<keyword evidence="1" id="KW-0175">Coiled coil</keyword>
<evidence type="ECO:0000256" key="1">
    <source>
        <dbReference type="SAM" id="Coils"/>
    </source>
</evidence>
<dbReference type="RefSeq" id="WP_378055605.1">
    <property type="nucleotide sequence ID" value="NZ_JBHSIS010000003.1"/>
</dbReference>
<reference evidence="3" key="1">
    <citation type="journal article" date="2019" name="Int. J. Syst. Evol. Microbiol.">
        <title>The Global Catalogue of Microorganisms (GCM) 10K type strain sequencing project: providing services to taxonomists for standard genome sequencing and annotation.</title>
        <authorList>
            <consortium name="The Broad Institute Genomics Platform"/>
            <consortium name="The Broad Institute Genome Sequencing Center for Infectious Disease"/>
            <person name="Wu L."/>
            <person name="Ma J."/>
        </authorList>
    </citation>
    <scope>NUCLEOTIDE SEQUENCE [LARGE SCALE GENOMIC DNA]</scope>
    <source>
        <strain evidence="3">ZS-22-S1</strain>
    </source>
</reference>
<dbReference type="EMBL" id="JBHSIS010000003">
    <property type="protein sequence ID" value="MFC4853669.1"/>
    <property type="molecule type" value="Genomic_DNA"/>
</dbReference>
<accession>A0ABV9RYF4</accession>
<protein>
    <submittedName>
        <fullName evidence="2">Uncharacterized protein</fullName>
    </submittedName>
</protein>
<feature type="coiled-coil region" evidence="1">
    <location>
        <begin position="1"/>
        <end position="77"/>
    </location>
</feature>